<sequence length="136" mass="15129">MSCKDKYSNRSIIITNAKEVDYEGPVGVTSTLSDDCINQHEVNGDLYTIVDNHDSQLKVTHLSADYNTLEFTEVIKKYEEEIADLKQEVLILKTTPLCDLNILSCGIDFGDLSDDCGDPITTLGDALKALFNQHNQ</sequence>
<evidence type="ECO:0000313" key="3">
    <source>
        <dbReference type="Proteomes" id="UP000229115"/>
    </source>
</evidence>
<organism evidence="2 3">
    <name type="scientific">Cellulophaga phage phi4:1_13</name>
    <dbReference type="NCBI Taxonomy" id="1747284"/>
    <lineage>
        <taxon>Viruses</taxon>
        <taxon>Duplodnaviria</taxon>
        <taxon>Heunggongvirae</taxon>
        <taxon>Uroviricota</taxon>
        <taxon>Caudoviricetes</taxon>
        <taxon>Lightbulbvirus</taxon>
        <taxon>Lightbulbvirus Cba41</taxon>
    </lineage>
</organism>
<name>A0A0S2MVX6_9CAUD</name>
<proteinExistence type="predicted"/>
<evidence type="ECO:0000256" key="1">
    <source>
        <dbReference type="SAM" id="Coils"/>
    </source>
</evidence>
<dbReference type="EMBL" id="KT962245">
    <property type="protein sequence ID" value="ALO80063.1"/>
    <property type="molecule type" value="Genomic_RNA"/>
</dbReference>
<gene>
    <name evidence="2" type="ORF">Phi4113_054</name>
</gene>
<evidence type="ECO:0000313" key="2">
    <source>
        <dbReference type="EMBL" id="ALO80063.1"/>
    </source>
</evidence>
<protein>
    <submittedName>
        <fullName evidence="2">Structural protein</fullName>
    </submittedName>
</protein>
<accession>A0A0S2MVX6</accession>
<dbReference type="Proteomes" id="UP000229115">
    <property type="component" value="Segment"/>
</dbReference>
<reference evidence="2 3" key="1">
    <citation type="submission" date="2015-10" db="EMBL/GenBank/DDBJ databases">
        <title>Large-scale maps of variable infection efficiencies in aquatic Bacteriodetes phage-host model systems.</title>
        <authorList>
            <person name="Holmfeldt K."/>
            <person name="Solonenko N."/>
            <person name="Howard-Varona C."/>
            <person name="Moreno M."/>
            <person name="Malmstrom R.R."/>
            <person name="Blow M.J."/>
            <person name="Sullivan M.B."/>
        </authorList>
    </citation>
    <scope>NUCLEOTIDE SEQUENCE [LARGE SCALE GENOMIC DNA]</scope>
</reference>
<feature type="coiled-coil region" evidence="1">
    <location>
        <begin position="68"/>
        <end position="95"/>
    </location>
</feature>
<keyword evidence="1" id="KW-0175">Coiled coil</keyword>